<comment type="caution">
    <text evidence="11">The sequence shown here is derived from an EMBL/GenBank/DDBJ whole genome shotgun (WGS) entry which is preliminary data.</text>
</comment>
<dbReference type="NCBIfam" id="TIGR00150">
    <property type="entry name" value="T6A_YjeE"/>
    <property type="match status" value="1"/>
</dbReference>
<evidence type="ECO:0000313" key="12">
    <source>
        <dbReference type="Proteomes" id="UP000238415"/>
    </source>
</evidence>
<comment type="similarity">
    <text evidence="2">Belongs to the TsaE family.</text>
</comment>
<keyword evidence="6" id="KW-0479">Metal-binding</keyword>
<keyword evidence="8" id="KW-0067">ATP-binding</keyword>
<evidence type="ECO:0000256" key="2">
    <source>
        <dbReference type="ARBA" id="ARBA00007599"/>
    </source>
</evidence>
<keyword evidence="9" id="KW-0460">Magnesium</keyword>
<keyword evidence="5" id="KW-0819">tRNA processing</keyword>
<dbReference type="GO" id="GO:0046872">
    <property type="term" value="F:metal ion binding"/>
    <property type="evidence" value="ECO:0007669"/>
    <property type="project" value="UniProtKB-KW"/>
</dbReference>
<evidence type="ECO:0000256" key="7">
    <source>
        <dbReference type="ARBA" id="ARBA00022741"/>
    </source>
</evidence>
<sequence length="160" mass="17557">MTFVRIWLKDEMATRELGRVLGGLLEPGDVVILTGELGAGKTTLAQGLARGLEVKGRITSPSFTLIQEYEGRIPFFHVDVYRLEDPEAALELGLDEYFYGGGVTAVEWGRLLGEELLPPEYLEVSLEYGPEGGRYAVLTGRGARYVRILEELKKLAGPGA</sequence>
<evidence type="ECO:0000256" key="10">
    <source>
        <dbReference type="ARBA" id="ARBA00032441"/>
    </source>
</evidence>
<dbReference type="SUPFAM" id="SSF52540">
    <property type="entry name" value="P-loop containing nucleoside triphosphate hydrolases"/>
    <property type="match status" value="1"/>
</dbReference>
<evidence type="ECO:0000256" key="6">
    <source>
        <dbReference type="ARBA" id="ARBA00022723"/>
    </source>
</evidence>
<keyword evidence="4" id="KW-0963">Cytoplasm</keyword>
<dbReference type="AlphaFoldDB" id="A0A2T0AJY3"/>
<protein>
    <recommendedName>
        <fullName evidence="3">tRNA threonylcarbamoyladenosine biosynthesis protein TsaE</fullName>
    </recommendedName>
    <alternativeName>
        <fullName evidence="10">t(6)A37 threonylcarbamoyladenosine biosynthesis protein TsaE</fullName>
    </alternativeName>
</protein>
<dbReference type="PANTHER" id="PTHR33540:SF2">
    <property type="entry name" value="TRNA THREONYLCARBAMOYLADENOSINE BIOSYNTHESIS PROTEIN TSAE"/>
    <property type="match status" value="1"/>
</dbReference>
<name>A0A2T0AJY3_9FIRM</name>
<dbReference type="Gene3D" id="3.40.50.300">
    <property type="entry name" value="P-loop containing nucleotide triphosphate hydrolases"/>
    <property type="match status" value="1"/>
</dbReference>
<dbReference type="GO" id="GO:0005524">
    <property type="term" value="F:ATP binding"/>
    <property type="evidence" value="ECO:0007669"/>
    <property type="project" value="UniProtKB-KW"/>
</dbReference>
<dbReference type="InterPro" id="IPR003442">
    <property type="entry name" value="T6A_TsaE"/>
</dbReference>
<evidence type="ECO:0000256" key="4">
    <source>
        <dbReference type="ARBA" id="ARBA00022490"/>
    </source>
</evidence>
<dbReference type="Pfam" id="PF02367">
    <property type="entry name" value="TsaE"/>
    <property type="match status" value="1"/>
</dbReference>
<dbReference type="Proteomes" id="UP000238415">
    <property type="component" value="Unassembled WGS sequence"/>
</dbReference>
<evidence type="ECO:0000256" key="9">
    <source>
        <dbReference type="ARBA" id="ARBA00022842"/>
    </source>
</evidence>
<evidence type="ECO:0000256" key="8">
    <source>
        <dbReference type="ARBA" id="ARBA00022840"/>
    </source>
</evidence>
<comment type="subcellular location">
    <subcellularLocation>
        <location evidence="1">Cytoplasm</location>
    </subcellularLocation>
</comment>
<reference evidence="11 12" key="1">
    <citation type="submission" date="2018-03" db="EMBL/GenBank/DDBJ databases">
        <title>Genome sequence of Moorella humiferrea DSM 23265.</title>
        <authorList>
            <person name="Poehlein A."/>
            <person name="Daniel R."/>
        </authorList>
    </citation>
    <scope>NUCLEOTIDE SEQUENCE [LARGE SCALE GENOMIC DNA]</scope>
    <source>
        <strain evidence="11 12">DSM 23265</strain>
    </source>
</reference>
<gene>
    <name evidence="11" type="primary">tsaE</name>
    <name evidence="11" type="ORF">MOHU_26540</name>
</gene>
<dbReference type="PANTHER" id="PTHR33540">
    <property type="entry name" value="TRNA THREONYLCARBAMOYLADENOSINE BIOSYNTHESIS PROTEIN TSAE"/>
    <property type="match status" value="1"/>
</dbReference>
<organism evidence="11 12">
    <name type="scientific">Neomoorella humiferrea</name>
    <dbReference type="NCBI Taxonomy" id="676965"/>
    <lineage>
        <taxon>Bacteria</taxon>
        <taxon>Bacillati</taxon>
        <taxon>Bacillota</taxon>
        <taxon>Clostridia</taxon>
        <taxon>Neomoorellales</taxon>
        <taxon>Neomoorellaceae</taxon>
        <taxon>Neomoorella</taxon>
    </lineage>
</organism>
<dbReference type="InterPro" id="IPR027417">
    <property type="entry name" value="P-loop_NTPase"/>
</dbReference>
<keyword evidence="12" id="KW-1185">Reference proteome</keyword>
<dbReference type="EMBL" id="PVXM01000061">
    <property type="protein sequence ID" value="PRR68722.1"/>
    <property type="molecule type" value="Genomic_DNA"/>
</dbReference>
<evidence type="ECO:0000256" key="3">
    <source>
        <dbReference type="ARBA" id="ARBA00019010"/>
    </source>
</evidence>
<evidence type="ECO:0000256" key="1">
    <source>
        <dbReference type="ARBA" id="ARBA00004496"/>
    </source>
</evidence>
<evidence type="ECO:0000313" key="11">
    <source>
        <dbReference type="EMBL" id="PRR68722.1"/>
    </source>
</evidence>
<dbReference type="GO" id="GO:0005737">
    <property type="term" value="C:cytoplasm"/>
    <property type="evidence" value="ECO:0007669"/>
    <property type="project" value="UniProtKB-SubCell"/>
</dbReference>
<dbReference type="GO" id="GO:0002949">
    <property type="term" value="P:tRNA threonylcarbamoyladenosine modification"/>
    <property type="evidence" value="ECO:0007669"/>
    <property type="project" value="InterPro"/>
</dbReference>
<keyword evidence="7" id="KW-0547">Nucleotide-binding</keyword>
<proteinExistence type="inferred from homology"/>
<accession>A0A2T0AJY3</accession>
<evidence type="ECO:0000256" key="5">
    <source>
        <dbReference type="ARBA" id="ARBA00022694"/>
    </source>
</evidence>
<dbReference type="RefSeq" id="WP_245907922.1">
    <property type="nucleotide sequence ID" value="NZ_CP136419.1"/>
</dbReference>